<evidence type="ECO:0000313" key="1">
    <source>
        <dbReference type="EMBL" id="GAG21690.1"/>
    </source>
</evidence>
<organism evidence="1">
    <name type="scientific">marine sediment metagenome</name>
    <dbReference type="NCBI Taxonomy" id="412755"/>
    <lineage>
        <taxon>unclassified sequences</taxon>
        <taxon>metagenomes</taxon>
        <taxon>ecological metagenomes</taxon>
    </lineage>
</organism>
<dbReference type="AlphaFoldDB" id="X0VTV1"/>
<comment type="caution">
    <text evidence="1">The sequence shown here is derived from an EMBL/GenBank/DDBJ whole genome shotgun (WGS) entry which is preliminary data.</text>
</comment>
<protein>
    <submittedName>
        <fullName evidence="1">Uncharacterized protein</fullName>
    </submittedName>
</protein>
<sequence>MAEEFASSENQKIAVIVRSRSKTYYDGQATSITSTNET</sequence>
<gene>
    <name evidence="1" type="ORF">S01H1_53130</name>
</gene>
<accession>X0VTV1</accession>
<proteinExistence type="predicted"/>
<dbReference type="EMBL" id="BARS01034390">
    <property type="protein sequence ID" value="GAG21690.1"/>
    <property type="molecule type" value="Genomic_DNA"/>
</dbReference>
<name>X0VTV1_9ZZZZ</name>
<feature type="non-terminal residue" evidence="1">
    <location>
        <position position="38"/>
    </location>
</feature>
<reference evidence="1" key="1">
    <citation type="journal article" date="2014" name="Front. Microbiol.">
        <title>High frequency of phylogenetically diverse reductive dehalogenase-homologous genes in deep subseafloor sedimentary metagenomes.</title>
        <authorList>
            <person name="Kawai M."/>
            <person name="Futagami T."/>
            <person name="Toyoda A."/>
            <person name="Takaki Y."/>
            <person name="Nishi S."/>
            <person name="Hori S."/>
            <person name="Arai W."/>
            <person name="Tsubouchi T."/>
            <person name="Morono Y."/>
            <person name="Uchiyama I."/>
            <person name="Ito T."/>
            <person name="Fujiyama A."/>
            <person name="Inagaki F."/>
            <person name="Takami H."/>
        </authorList>
    </citation>
    <scope>NUCLEOTIDE SEQUENCE</scope>
    <source>
        <strain evidence="1">Expedition CK06-06</strain>
    </source>
</reference>